<keyword evidence="4" id="KW-0539">Nucleus</keyword>
<dbReference type="Gene3D" id="2.60.40.3960">
    <property type="entry name" value="Velvet domain"/>
    <property type="match status" value="1"/>
</dbReference>
<protein>
    <recommendedName>
        <fullName evidence="5">Velvet domain-containing protein</fullName>
    </recommendedName>
</protein>
<dbReference type="GO" id="GO:0005634">
    <property type="term" value="C:nucleus"/>
    <property type="evidence" value="ECO:0007669"/>
    <property type="project" value="UniProtKB-SubCell"/>
</dbReference>
<proteinExistence type="predicted"/>
<dbReference type="VEuPathDB" id="FungiDB:BDEG_24681"/>
<evidence type="ECO:0000313" key="6">
    <source>
        <dbReference type="EMBL" id="OAJ41018.1"/>
    </source>
</evidence>
<evidence type="ECO:0000256" key="3">
    <source>
        <dbReference type="ARBA" id="ARBA00023163"/>
    </source>
</evidence>
<gene>
    <name evidence="6" type="ORF">BDEG_24681</name>
</gene>
<dbReference type="InterPro" id="IPR037525">
    <property type="entry name" value="Velvet_dom"/>
</dbReference>
<reference evidence="6 7" key="1">
    <citation type="submission" date="2006-10" db="EMBL/GenBank/DDBJ databases">
        <title>The Genome Sequence of Batrachochytrium dendrobatidis JEL423.</title>
        <authorList>
            <consortium name="The Broad Institute Genome Sequencing Platform"/>
            <person name="Birren B."/>
            <person name="Lander E."/>
            <person name="Galagan J."/>
            <person name="Cuomo C."/>
            <person name="Devon K."/>
            <person name="Jaffe D."/>
            <person name="Butler J."/>
            <person name="Alvarez P."/>
            <person name="Gnerre S."/>
            <person name="Grabherr M."/>
            <person name="Kleber M."/>
            <person name="Mauceli E."/>
            <person name="Brockman W."/>
            <person name="Young S."/>
            <person name="LaButti K."/>
            <person name="Sykes S."/>
            <person name="DeCaprio D."/>
            <person name="Crawford M."/>
            <person name="Koehrsen M."/>
            <person name="Engels R."/>
            <person name="Montgomery P."/>
            <person name="Pearson M."/>
            <person name="Howarth C."/>
            <person name="Larson L."/>
            <person name="White J."/>
            <person name="O'Leary S."/>
            <person name="Kodira C."/>
            <person name="Zeng Q."/>
            <person name="Yandava C."/>
            <person name="Alvarado L."/>
            <person name="Longcore J."/>
            <person name="James T."/>
        </authorList>
    </citation>
    <scope>NUCLEOTIDE SEQUENCE [LARGE SCALE GENOMIC DNA]</scope>
    <source>
        <strain evidence="6 7">JEL423</strain>
    </source>
</reference>
<evidence type="ECO:0000313" key="7">
    <source>
        <dbReference type="Proteomes" id="UP000077115"/>
    </source>
</evidence>
<evidence type="ECO:0000256" key="4">
    <source>
        <dbReference type="ARBA" id="ARBA00023242"/>
    </source>
</evidence>
<accession>A0A177WLM7</accession>
<dbReference type="InterPro" id="IPR038491">
    <property type="entry name" value="Velvet_dom_sf"/>
</dbReference>
<evidence type="ECO:0000256" key="1">
    <source>
        <dbReference type="ARBA" id="ARBA00004123"/>
    </source>
</evidence>
<sequence length="133" mass="14846">MHTELCTAASAPVSDLVAGTAPAPDLPPKSRNSQILLGSIVVACQLLTNIAGERGLYFVFTDLSIRTSGFFRLQISLYDLRRATPRMRPVYEIFSNEFQVFTPKAFPGMSETTLLCKHFIRQGVRIHTRSDQK</sequence>
<comment type="subcellular location">
    <subcellularLocation>
        <location evidence="1">Nucleus</location>
    </subcellularLocation>
</comment>
<dbReference type="InterPro" id="IPR021740">
    <property type="entry name" value="Velvet"/>
</dbReference>
<dbReference type="OrthoDB" id="5599552at2759"/>
<dbReference type="STRING" id="403673.A0A177WLM7"/>
<dbReference type="EMBL" id="DS022305">
    <property type="protein sequence ID" value="OAJ41018.1"/>
    <property type="molecule type" value="Genomic_DNA"/>
</dbReference>
<dbReference type="PANTHER" id="PTHR33572">
    <property type="entry name" value="SPORE DEVELOPMENT REGULATOR VOSA"/>
    <property type="match status" value="1"/>
</dbReference>
<dbReference type="Pfam" id="PF11754">
    <property type="entry name" value="Velvet"/>
    <property type="match status" value="1"/>
</dbReference>
<reference evidence="6 7" key="2">
    <citation type="submission" date="2016-05" db="EMBL/GenBank/DDBJ databases">
        <title>Lineage-specific infection strategies underlie the spectrum of fungal disease in amphibians.</title>
        <authorList>
            <person name="Cuomo C.A."/>
            <person name="Farrer R.A."/>
            <person name="James T."/>
            <person name="Longcore J."/>
            <person name="Birren B."/>
        </authorList>
    </citation>
    <scope>NUCLEOTIDE SEQUENCE [LARGE SCALE GENOMIC DNA]</scope>
    <source>
        <strain evidence="6 7">JEL423</strain>
    </source>
</reference>
<dbReference type="AlphaFoldDB" id="A0A177WLM7"/>
<evidence type="ECO:0000259" key="5">
    <source>
        <dbReference type="PROSITE" id="PS51821"/>
    </source>
</evidence>
<dbReference type="PANTHER" id="PTHR33572:SF3">
    <property type="entry name" value="VELVET COMPLEX SUBUNIT B"/>
    <property type="match status" value="1"/>
</dbReference>
<organism evidence="6 7">
    <name type="scientific">Batrachochytrium dendrobatidis (strain JEL423)</name>
    <dbReference type="NCBI Taxonomy" id="403673"/>
    <lineage>
        <taxon>Eukaryota</taxon>
        <taxon>Fungi</taxon>
        <taxon>Fungi incertae sedis</taxon>
        <taxon>Chytridiomycota</taxon>
        <taxon>Chytridiomycota incertae sedis</taxon>
        <taxon>Chytridiomycetes</taxon>
        <taxon>Rhizophydiales</taxon>
        <taxon>Rhizophydiales incertae sedis</taxon>
        <taxon>Batrachochytrium</taxon>
    </lineage>
</organism>
<keyword evidence="3" id="KW-0804">Transcription</keyword>
<dbReference type="PROSITE" id="PS51821">
    <property type="entry name" value="VELVET"/>
    <property type="match status" value="1"/>
</dbReference>
<dbReference type="Proteomes" id="UP000077115">
    <property type="component" value="Unassembled WGS sequence"/>
</dbReference>
<evidence type="ECO:0000256" key="2">
    <source>
        <dbReference type="ARBA" id="ARBA00023015"/>
    </source>
</evidence>
<keyword evidence="2" id="KW-0805">Transcription regulation</keyword>
<name>A0A177WLM7_BATDL</name>
<feature type="domain" description="Velvet" evidence="5">
    <location>
        <begin position="1"/>
        <end position="129"/>
    </location>
</feature>